<evidence type="ECO:0000256" key="2">
    <source>
        <dbReference type="ARBA" id="ARBA00022603"/>
    </source>
</evidence>
<dbReference type="InterPro" id="IPR050390">
    <property type="entry name" value="C5-Methyltransferase"/>
</dbReference>
<evidence type="ECO:0000256" key="6">
    <source>
        <dbReference type="ARBA" id="ARBA00047422"/>
    </source>
</evidence>
<dbReference type="GO" id="GO:0003677">
    <property type="term" value="F:DNA binding"/>
    <property type="evidence" value="ECO:0007669"/>
    <property type="project" value="TreeGrafter"/>
</dbReference>
<organism evidence="8 9">
    <name type="scientific">Ectopseudomonas oleovorans</name>
    <name type="common">Pseudomonas oleovorans</name>
    <dbReference type="NCBI Taxonomy" id="301"/>
    <lineage>
        <taxon>Bacteria</taxon>
        <taxon>Pseudomonadati</taxon>
        <taxon>Pseudomonadota</taxon>
        <taxon>Gammaproteobacteria</taxon>
        <taxon>Pseudomonadales</taxon>
        <taxon>Pseudomonadaceae</taxon>
        <taxon>Ectopseudomonas</taxon>
    </lineage>
</organism>
<name>A0AA42TW28_ECTOL</name>
<dbReference type="PANTHER" id="PTHR10629">
    <property type="entry name" value="CYTOSINE-SPECIFIC METHYLTRANSFERASE"/>
    <property type="match status" value="1"/>
</dbReference>
<evidence type="ECO:0000313" key="8">
    <source>
        <dbReference type="EMBL" id="MDH1341867.1"/>
    </source>
</evidence>
<keyword evidence="5" id="KW-0680">Restriction system</keyword>
<dbReference type="InterPro" id="IPR029063">
    <property type="entry name" value="SAM-dependent_MTases_sf"/>
</dbReference>
<evidence type="ECO:0000256" key="1">
    <source>
        <dbReference type="ARBA" id="ARBA00011975"/>
    </source>
</evidence>
<reference evidence="8" key="1">
    <citation type="submission" date="2022-09" db="EMBL/GenBank/DDBJ databases">
        <title>Intensive care unit water sources are persistently colonized with multi-drug resistant bacteria and are the site of extensive horizontal gene transfer of antibiotic resistance genes.</title>
        <authorList>
            <person name="Diorio-Toth L."/>
        </authorList>
    </citation>
    <scope>NUCLEOTIDE SEQUENCE</scope>
    <source>
        <strain evidence="8">GD03704</strain>
    </source>
</reference>
<dbReference type="SUPFAM" id="SSF53335">
    <property type="entry name" value="S-adenosyl-L-methionine-dependent methyltransferases"/>
    <property type="match status" value="1"/>
</dbReference>
<evidence type="ECO:0000256" key="5">
    <source>
        <dbReference type="ARBA" id="ARBA00022747"/>
    </source>
</evidence>
<keyword evidence="2 7" id="KW-0489">Methyltransferase</keyword>
<dbReference type="AlphaFoldDB" id="A0AA42TW28"/>
<dbReference type="EC" id="2.1.1.37" evidence="1"/>
<evidence type="ECO:0000256" key="4">
    <source>
        <dbReference type="ARBA" id="ARBA00022691"/>
    </source>
</evidence>
<gene>
    <name evidence="8" type="ORF">N5J11_22430</name>
</gene>
<accession>A0AA42TW28</accession>
<dbReference type="Gene3D" id="3.40.50.150">
    <property type="entry name" value="Vaccinia Virus protein VP39"/>
    <property type="match status" value="1"/>
</dbReference>
<dbReference type="InterPro" id="IPR001525">
    <property type="entry name" value="C5_MeTfrase"/>
</dbReference>
<evidence type="ECO:0000256" key="7">
    <source>
        <dbReference type="PROSITE-ProRule" id="PRU01016"/>
    </source>
</evidence>
<dbReference type="Pfam" id="PF00145">
    <property type="entry name" value="DNA_methylase"/>
    <property type="match status" value="2"/>
</dbReference>
<comment type="similarity">
    <text evidence="7">Belongs to the class I-like SAM-binding methyltransferase superfamily. C5-methyltransferase family.</text>
</comment>
<dbReference type="InterPro" id="IPR018117">
    <property type="entry name" value="C5_DNA_meth_AS"/>
</dbReference>
<dbReference type="RefSeq" id="WP_279533560.1">
    <property type="nucleotide sequence ID" value="NZ_CP104579.1"/>
</dbReference>
<feature type="active site" evidence="7">
    <location>
        <position position="76"/>
    </location>
</feature>
<keyword evidence="4 7" id="KW-0949">S-adenosyl-L-methionine</keyword>
<dbReference type="EMBL" id="JAOCJE010000002">
    <property type="protein sequence ID" value="MDH1341867.1"/>
    <property type="molecule type" value="Genomic_DNA"/>
</dbReference>
<comment type="caution">
    <text evidence="8">The sequence shown here is derived from an EMBL/GenBank/DDBJ whole genome shotgun (WGS) entry which is preliminary data.</text>
</comment>
<dbReference type="GO" id="GO:0044027">
    <property type="term" value="P:negative regulation of gene expression via chromosomal CpG island methylation"/>
    <property type="evidence" value="ECO:0007669"/>
    <property type="project" value="TreeGrafter"/>
</dbReference>
<dbReference type="GO" id="GO:0032259">
    <property type="term" value="P:methylation"/>
    <property type="evidence" value="ECO:0007669"/>
    <property type="project" value="UniProtKB-KW"/>
</dbReference>
<dbReference type="GO" id="GO:0009307">
    <property type="term" value="P:DNA restriction-modification system"/>
    <property type="evidence" value="ECO:0007669"/>
    <property type="project" value="UniProtKB-KW"/>
</dbReference>
<evidence type="ECO:0000313" key="9">
    <source>
        <dbReference type="Proteomes" id="UP001161697"/>
    </source>
</evidence>
<dbReference type="Gene3D" id="3.90.120.10">
    <property type="entry name" value="DNA Methylase, subunit A, domain 2"/>
    <property type="match status" value="1"/>
</dbReference>
<dbReference type="PROSITE" id="PS00094">
    <property type="entry name" value="C5_MTASE_1"/>
    <property type="match status" value="1"/>
</dbReference>
<comment type="catalytic activity">
    <reaction evidence="6">
        <text>a 2'-deoxycytidine in DNA + S-adenosyl-L-methionine = a 5-methyl-2'-deoxycytidine in DNA + S-adenosyl-L-homocysteine + H(+)</text>
        <dbReference type="Rhea" id="RHEA:13681"/>
        <dbReference type="Rhea" id="RHEA-COMP:11369"/>
        <dbReference type="Rhea" id="RHEA-COMP:11370"/>
        <dbReference type="ChEBI" id="CHEBI:15378"/>
        <dbReference type="ChEBI" id="CHEBI:57856"/>
        <dbReference type="ChEBI" id="CHEBI:59789"/>
        <dbReference type="ChEBI" id="CHEBI:85452"/>
        <dbReference type="ChEBI" id="CHEBI:85454"/>
        <dbReference type="EC" id="2.1.1.37"/>
    </reaction>
</comment>
<dbReference type="PROSITE" id="PS51679">
    <property type="entry name" value="SAM_MT_C5"/>
    <property type="match status" value="1"/>
</dbReference>
<evidence type="ECO:0000256" key="3">
    <source>
        <dbReference type="ARBA" id="ARBA00022679"/>
    </source>
</evidence>
<proteinExistence type="inferred from homology"/>
<keyword evidence="3 7" id="KW-0808">Transferase</keyword>
<sequence>MITYGSICSGIEAASVAWHPLGLRAEWFAEIEPFPSAVLAYRWPEVSNLGDMTKLARQVLASSIAAPEVLVGGTPCQAFSVAGMRAGLDDPRGQLTIKYVELADAVDHVRPAGAECVIVWENVPGVLSDKGNAFGCFLGALVGESDALQPSGGKWTDAGCVYGPRRSAAWRVLDAQYFGLAQRRRRVFVVASARAGFDPAAVLFESEGVRRDHPPRRGQGQDLTGHAPFRPALQCGCGCTFDEQLGNYGCPNCEGDEGPAVSVIAGVPAFGGHSLGGSVEQAATLTAKDTRMDMESETFFVAPTIAGGARKAGGYSLDDIPLTAGTLTREAFSGGAGGRPEGAAAGHFIPVTAKPLTTKAGNADREDSMNLVVGTLLANGKAAGSATQQDAESGLLVVHGTQDPCVNDHIAHALGRNHGQENAVLAFSCKDYGADATTDLSPTLRAMGHGESHANAGGQVAVCVTGDITHTLKAEGFDASEDGTGRGQPIVADISPTLRAGNQRNNSNAATEAEMLVGGSSVRRLTPRECERLQGFPDDYTLIPYGRAIRPEKLDADFAKYLMRGGQMTFEQCLQAAADGPRYKAIGNSKAVPVVRWIGKRIQRELERAQ</sequence>
<protein>
    <recommendedName>
        <fullName evidence="1">DNA (cytosine-5-)-methyltransferase</fullName>
        <ecNumber evidence="1">2.1.1.37</ecNumber>
    </recommendedName>
</protein>
<dbReference type="Proteomes" id="UP001161697">
    <property type="component" value="Unassembled WGS sequence"/>
</dbReference>
<dbReference type="GO" id="GO:0003886">
    <property type="term" value="F:DNA (cytosine-5-)-methyltransferase activity"/>
    <property type="evidence" value="ECO:0007669"/>
    <property type="project" value="UniProtKB-EC"/>
</dbReference>
<dbReference type="PANTHER" id="PTHR10629:SF52">
    <property type="entry name" value="DNA (CYTOSINE-5)-METHYLTRANSFERASE 1"/>
    <property type="match status" value="1"/>
</dbReference>